<keyword evidence="1" id="KW-0597">Phosphoprotein</keyword>
<keyword evidence="3" id="KW-1185">Reference proteome</keyword>
<proteinExistence type="predicted"/>
<keyword evidence="2" id="KW-1133">Transmembrane helix</keyword>
<organism evidence="3 4">
    <name type="scientific">Limulus polyphemus</name>
    <name type="common">Atlantic horseshoe crab</name>
    <dbReference type="NCBI Taxonomy" id="6850"/>
    <lineage>
        <taxon>Eukaryota</taxon>
        <taxon>Metazoa</taxon>
        <taxon>Ecdysozoa</taxon>
        <taxon>Arthropoda</taxon>
        <taxon>Chelicerata</taxon>
        <taxon>Merostomata</taxon>
        <taxon>Xiphosura</taxon>
        <taxon>Limulidae</taxon>
        <taxon>Limulus</taxon>
    </lineage>
</organism>
<dbReference type="PANTHER" id="PTHR16095:SF11">
    <property type="entry name" value="TRANSMEMBRANE PROTEIN 143"/>
    <property type="match status" value="1"/>
</dbReference>
<dbReference type="PANTHER" id="PTHR16095">
    <property type="entry name" value="TRANSMEMBRANE PROTEIN 143 FAMILY MEMBER"/>
    <property type="match status" value="1"/>
</dbReference>
<protein>
    <submittedName>
        <fullName evidence="4">Transmembrane protein 143-like isoform X1</fullName>
    </submittedName>
</protein>
<evidence type="ECO:0000256" key="2">
    <source>
        <dbReference type="SAM" id="Phobius"/>
    </source>
</evidence>
<name>A0ABM1BM88_LIMPO</name>
<keyword evidence="2" id="KW-0472">Membrane</keyword>
<dbReference type="Pfam" id="PF12576">
    <property type="entry name" value="DUF3754"/>
    <property type="match status" value="1"/>
</dbReference>
<evidence type="ECO:0000313" key="3">
    <source>
        <dbReference type="Proteomes" id="UP000694941"/>
    </source>
</evidence>
<dbReference type="Proteomes" id="UP000694941">
    <property type="component" value="Unplaced"/>
</dbReference>
<dbReference type="RefSeq" id="XP_013784849.1">
    <property type="nucleotide sequence ID" value="XM_013929395.2"/>
</dbReference>
<accession>A0ABM1BM88</accession>
<keyword evidence="2" id="KW-0812">Transmembrane</keyword>
<evidence type="ECO:0000256" key="1">
    <source>
        <dbReference type="ARBA" id="ARBA00022553"/>
    </source>
</evidence>
<dbReference type="GeneID" id="106468942"/>
<dbReference type="InterPro" id="IPR022227">
    <property type="entry name" value="DUF3754"/>
</dbReference>
<feature type="transmembrane region" description="Helical" evidence="2">
    <location>
        <begin position="332"/>
        <end position="349"/>
    </location>
</feature>
<evidence type="ECO:0000313" key="4">
    <source>
        <dbReference type="RefSeq" id="XP_013784849.1"/>
    </source>
</evidence>
<sequence>MSLCSLSVRPLAQICKWTLRNASHTKVTNLFSQRCLATSTILMNNVTHSQNMDKKTQQSTVTLRTVELMKEIEELVDDDETRDYFIPLTSHSLVRHLLEEDFFSQEERKLMEQLALALDGIAVNRYQGLVQELKGLFDSLNPDRDTVSTKHVPLHDRLDQEFWLLQRLAIIMEKANFYELPGHIVQAALEEHQTGTGVKVKVDTAKYAVLRFWTLGKELPTIPLSWHQKITGLLMQLKVPQFLERYKQKVKRPKPLQFYKRVVVAVRLRTDHKLFLKGFRDIPVHTLEQLLPEGKVHMSDFQKTVLTTSLSASGLGILAKIVTYLAGFQIQWTVGIAALSALVAARTWLMFTKRKTKHIADMNRILYFKNISNNRGLLTLLKDRAEDEFFKEVLLAYTFLLVERPPSVKIKPSQKQKPEELGGITQGLLEKQIEAWVLKKLAAKVEFESEEAVEFLESLGLLSHQGELLHVVPLSTALQLLPSPHTSFAARTLGEDIHEGYDKDLMLDNLIREEMKKLRYSWD</sequence>
<reference evidence="4" key="1">
    <citation type="submission" date="2025-08" db="UniProtKB">
        <authorList>
            <consortium name="RefSeq"/>
        </authorList>
    </citation>
    <scope>IDENTIFICATION</scope>
    <source>
        <tissue evidence="4">Muscle</tissue>
    </source>
</reference>
<gene>
    <name evidence="4" type="primary">LOC106468942</name>
</gene>